<evidence type="ECO:0000313" key="1">
    <source>
        <dbReference type="EMBL" id="MBA0628354.1"/>
    </source>
</evidence>
<protein>
    <submittedName>
        <fullName evidence="1">Uncharacterized protein</fullName>
    </submittedName>
</protein>
<dbReference type="EMBL" id="JABFAC010000011">
    <property type="protein sequence ID" value="MBA0628354.1"/>
    <property type="molecule type" value="Genomic_DNA"/>
</dbReference>
<name>A0A7J8SQE8_GOSDV</name>
<evidence type="ECO:0000313" key="2">
    <source>
        <dbReference type="Proteomes" id="UP000593561"/>
    </source>
</evidence>
<keyword evidence="2" id="KW-1185">Reference proteome</keyword>
<dbReference type="Proteomes" id="UP000593561">
    <property type="component" value="Unassembled WGS sequence"/>
</dbReference>
<organism evidence="1 2">
    <name type="scientific">Gossypium davidsonii</name>
    <name type="common">Davidson's cotton</name>
    <name type="synonym">Gossypium klotzschianum subsp. davidsonii</name>
    <dbReference type="NCBI Taxonomy" id="34287"/>
    <lineage>
        <taxon>Eukaryota</taxon>
        <taxon>Viridiplantae</taxon>
        <taxon>Streptophyta</taxon>
        <taxon>Embryophyta</taxon>
        <taxon>Tracheophyta</taxon>
        <taxon>Spermatophyta</taxon>
        <taxon>Magnoliopsida</taxon>
        <taxon>eudicotyledons</taxon>
        <taxon>Gunneridae</taxon>
        <taxon>Pentapetalae</taxon>
        <taxon>rosids</taxon>
        <taxon>malvids</taxon>
        <taxon>Malvales</taxon>
        <taxon>Malvaceae</taxon>
        <taxon>Malvoideae</taxon>
        <taxon>Gossypium</taxon>
    </lineage>
</organism>
<sequence>MDPLRNFPFEAQTRGSFPSGRVTARVLLGQNGAVLNGFIPSVLAPPLAPRRRSDREGYGDGPASFDERGVVVSESYDIWTPAGGVGADGACGAEPEDRILQSHIYNLPSPPSPLIETYLREAGFLHVALVDRGPETHKRVDGELGLLVDELVAIGSVQSIDSGTICYNLLGLVPETIYGGRIEMPRLGIRAVILEEFYVNPNVWHAKVPLVVYATVNMHEADRVLRQFGFQQLIFVTPQELDNLHRIDLQRLNTN</sequence>
<dbReference type="AlphaFoldDB" id="A0A7J8SQE8"/>
<accession>A0A7J8SQE8</accession>
<gene>
    <name evidence="1" type="ORF">Godav_023098</name>
</gene>
<comment type="caution">
    <text evidence="1">The sequence shown here is derived from an EMBL/GenBank/DDBJ whole genome shotgun (WGS) entry which is preliminary data.</text>
</comment>
<proteinExistence type="predicted"/>
<reference evidence="1 2" key="1">
    <citation type="journal article" date="2019" name="Genome Biol. Evol.">
        <title>Insights into the evolution of the New World diploid cottons (Gossypium, subgenus Houzingenia) based on genome sequencing.</title>
        <authorList>
            <person name="Grover C.E."/>
            <person name="Arick M.A. 2nd"/>
            <person name="Thrash A."/>
            <person name="Conover J.L."/>
            <person name="Sanders W.S."/>
            <person name="Peterson D.G."/>
            <person name="Frelichowski J.E."/>
            <person name="Scheffler J.A."/>
            <person name="Scheffler B.E."/>
            <person name="Wendel J.F."/>
        </authorList>
    </citation>
    <scope>NUCLEOTIDE SEQUENCE [LARGE SCALE GENOMIC DNA]</scope>
    <source>
        <strain evidence="1">27</strain>
        <tissue evidence="1">Leaf</tissue>
    </source>
</reference>